<evidence type="ECO:0000256" key="6">
    <source>
        <dbReference type="ARBA" id="ARBA00022989"/>
    </source>
</evidence>
<feature type="transmembrane region" description="Helical" evidence="8">
    <location>
        <begin position="125"/>
        <end position="144"/>
    </location>
</feature>
<reference evidence="10 11" key="1">
    <citation type="submission" date="2023-04" db="EMBL/GenBank/DDBJ databases">
        <title>YMD61, complete Genome.</title>
        <authorList>
            <person name="Zhang J."/>
        </authorList>
    </citation>
    <scope>NUCLEOTIDE SEQUENCE [LARGE SCALE GENOMIC DNA]</scope>
    <source>
        <strain evidence="10 11">YMD61</strain>
    </source>
</reference>
<dbReference type="GO" id="GO:0016787">
    <property type="term" value="F:hydrolase activity"/>
    <property type="evidence" value="ECO:0007669"/>
    <property type="project" value="UniProtKB-KW"/>
</dbReference>
<feature type="transmembrane region" description="Helical" evidence="8">
    <location>
        <begin position="151"/>
        <end position="171"/>
    </location>
</feature>
<dbReference type="InterPro" id="IPR013426">
    <property type="entry name" value="EpsH-like"/>
</dbReference>
<evidence type="ECO:0000256" key="4">
    <source>
        <dbReference type="ARBA" id="ARBA00022692"/>
    </source>
</evidence>
<feature type="transmembrane region" description="Helical" evidence="8">
    <location>
        <begin position="191"/>
        <end position="210"/>
    </location>
</feature>
<evidence type="ECO:0000256" key="2">
    <source>
        <dbReference type="ARBA" id="ARBA00022475"/>
    </source>
</evidence>
<feature type="domain" description="Methanolan biosynthesis EpsI" evidence="9">
    <location>
        <begin position="317"/>
        <end position="519"/>
    </location>
</feature>
<keyword evidence="5 10" id="KW-0378">Hydrolase</keyword>
<gene>
    <name evidence="10" type="primary">xrtD</name>
    <name evidence="10" type="ORF">QF092_16985</name>
</gene>
<dbReference type="EC" id="3.4.22.-" evidence="10"/>
<evidence type="ECO:0000256" key="3">
    <source>
        <dbReference type="ARBA" id="ARBA00022670"/>
    </source>
</evidence>
<dbReference type="InterPro" id="IPR026491">
    <property type="entry name" value="ExosortD_VPLPA"/>
</dbReference>
<evidence type="ECO:0000256" key="5">
    <source>
        <dbReference type="ARBA" id="ARBA00022801"/>
    </source>
</evidence>
<dbReference type="NCBIfam" id="TIGR02602">
    <property type="entry name" value="8TM_EpsH"/>
    <property type="match status" value="1"/>
</dbReference>
<dbReference type="Proteomes" id="UP001230978">
    <property type="component" value="Chromosome"/>
</dbReference>
<keyword evidence="4 8" id="KW-0812">Transmembrane</keyword>
<dbReference type="InterPro" id="IPR014263">
    <property type="entry name" value="Methanolan_biosynth_EpsI"/>
</dbReference>
<keyword evidence="7 8" id="KW-0472">Membrane</keyword>
<keyword evidence="2" id="KW-1003">Cell membrane</keyword>
<protein>
    <submittedName>
        <fullName evidence="10">VPLPA-CTERM-specific exosortase XrtD</fullName>
        <ecNumber evidence="10">3.4.22.-</ecNumber>
    </submittedName>
</protein>
<feature type="transmembrane region" description="Helical" evidence="8">
    <location>
        <begin position="15"/>
        <end position="33"/>
    </location>
</feature>
<dbReference type="InterPro" id="IPR019127">
    <property type="entry name" value="Exosortase"/>
</dbReference>
<sequence length="522" mass="57759">MTTYTAIDGPRPAGIFWLAFATLGAGVFFWHGIETLLIAWQQPEYSHGPLIPVLSAILFLRQLKDEPIITGPVNRVPGLLLMVLSLILALFGKMADIGDVTAYALILWIGAVLLISFGWEQGRRFWPPIVHLAFMLPLPGVLYYKVSTDLQFISSELGVWFLRLMNVPVFLDGNVIDLGVLKLHVAEACSGLRYLFPILSFSYIFAVLFQGPMTHKAILLLSAAPISVLMNSVRIALAGLIVQEFGEGHLEGFSHFFEGWVIFILCVLLLFALARILLLFRPGRPSLIDAMDLEFSGLVEQSRRLFLIEPSRALAAAAVVTALASIAWQISPGGRTVVPDRTAFAAFPARVGDWAVGRNRPMDPQVAAILDADDYRSAVMTRDGAEVDLFVAWFSDQTKSGAHSPEICLPSAGWEFEYIRRQDIGPKIGLTQPFMANMMVIQFGTQRMMGIYWFEQNGRRIAWDSGSKFTLLWDGTVHGRRDGGIVRLLTPIGPDDTDAEAEARLLDVVRGLEPVISDFIPD</sequence>
<evidence type="ECO:0000256" key="8">
    <source>
        <dbReference type="SAM" id="Phobius"/>
    </source>
</evidence>
<keyword evidence="6 8" id="KW-1133">Transmembrane helix</keyword>
<evidence type="ECO:0000313" key="10">
    <source>
        <dbReference type="EMBL" id="WGV15924.1"/>
    </source>
</evidence>
<feature type="transmembrane region" description="Helical" evidence="8">
    <location>
        <begin position="217"/>
        <end position="240"/>
    </location>
</feature>
<evidence type="ECO:0000256" key="7">
    <source>
        <dbReference type="ARBA" id="ARBA00023136"/>
    </source>
</evidence>
<organism evidence="10 11">
    <name type="scientific">Fuscovulum ytuae</name>
    <dbReference type="NCBI Taxonomy" id="3042299"/>
    <lineage>
        <taxon>Bacteria</taxon>
        <taxon>Pseudomonadati</taxon>
        <taxon>Pseudomonadota</taxon>
        <taxon>Alphaproteobacteria</taxon>
        <taxon>Rhodobacterales</taxon>
        <taxon>Paracoccaceae</taxon>
        <taxon>Fuscovulum</taxon>
    </lineage>
</organism>
<dbReference type="Pfam" id="PF09721">
    <property type="entry name" value="Exosortase_EpsH"/>
    <property type="match status" value="1"/>
</dbReference>
<evidence type="ECO:0000259" key="9">
    <source>
        <dbReference type="Pfam" id="PF11984"/>
    </source>
</evidence>
<feature type="transmembrane region" description="Helical" evidence="8">
    <location>
        <begin position="75"/>
        <end position="93"/>
    </location>
</feature>
<keyword evidence="11" id="KW-1185">Reference proteome</keyword>
<accession>A0ABY8Q4Z7</accession>
<proteinExistence type="predicted"/>
<dbReference type="EMBL" id="CP124535">
    <property type="protein sequence ID" value="WGV15924.1"/>
    <property type="molecule type" value="Genomic_DNA"/>
</dbReference>
<dbReference type="Pfam" id="PF11984">
    <property type="entry name" value="DUF3485"/>
    <property type="match status" value="1"/>
</dbReference>
<comment type="subcellular location">
    <subcellularLocation>
        <location evidence="1">Cell membrane</location>
        <topology evidence="1">Multi-pass membrane protein</topology>
    </subcellularLocation>
</comment>
<dbReference type="NCBIfam" id="TIGR04178">
    <property type="entry name" value="exo_archaeo"/>
    <property type="match status" value="1"/>
</dbReference>
<dbReference type="RefSeq" id="WP_281465762.1">
    <property type="nucleotide sequence ID" value="NZ_CP124535.1"/>
</dbReference>
<dbReference type="InterPro" id="IPR026392">
    <property type="entry name" value="Exo/Archaeosortase_dom"/>
</dbReference>
<keyword evidence="3" id="KW-0645">Protease</keyword>
<dbReference type="NCBIfam" id="TIGR02914">
    <property type="entry name" value="EpsI_fam"/>
    <property type="match status" value="1"/>
</dbReference>
<evidence type="ECO:0000256" key="1">
    <source>
        <dbReference type="ARBA" id="ARBA00004651"/>
    </source>
</evidence>
<feature type="transmembrane region" description="Helical" evidence="8">
    <location>
        <begin position="100"/>
        <end position="119"/>
    </location>
</feature>
<evidence type="ECO:0000313" key="11">
    <source>
        <dbReference type="Proteomes" id="UP001230978"/>
    </source>
</evidence>
<dbReference type="NCBIfam" id="TIGR04152">
    <property type="entry name" value="exosort_VPLPA"/>
    <property type="match status" value="1"/>
</dbReference>
<name>A0ABY8Q4Z7_9RHOB</name>
<feature type="transmembrane region" description="Helical" evidence="8">
    <location>
        <begin position="260"/>
        <end position="280"/>
    </location>
</feature>